<accession>U1N5L8</accession>
<dbReference type="EMBL" id="KE356560">
    <property type="protein sequence ID" value="ERG91728.1"/>
    <property type="molecule type" value="Genomic_DNA"/>
</dbReference>
<reference evidence="2 3" key="1">
    <citation type="journal article" date="2013" name="PLoS ONE">
        <title>Assembly-driven community genomics of a hypersaline microbial ecosystem.</title>
        <authorList>
            <person name="Podell S."/>
            <person name="Ugalde J.A."/>
            <person name="Narasingarao P."/>
            <person name="Banfield J.F."/>
            <person name="Heidelberg K.B."/>
            <person name="Allen E.E."/>
        </authorList>
    </citation>
    <scope>NUCLEOTIDE SEQUENCE [LARGE SCALE GENOMIC DNA]</scope>
    <source>
        <strain evidence="3">J07HQW1</strain>
    </source>
</reference>
<dbReference type="HOGENOM" id="CLU_193447_0_0_2"/>
<gene>
    <name evidence="2" type="ORF">J07HQW1_01762</name>
</gene>
<organism evidence="2 3">
    <name type="scientific">Haloquadratum walsbyi J07HQW1</name>
    <dbReference type="NCBI Taxonomy" id="1238424"/>
    <lineage>
        <taxon>Archaea</taxon>
        <taxon>Methanobacteriati</taxon>
        <taxon>Methanobacteriota</taxon>
        <taxon>Stenosarchaea group</taxon>
        <taxon>Halobacteria</taxon>
        <taxon>Halobacteriales</taxon>
        <taxon>Haloferacaceae</taxon>
        <taxon>Haloquadratum</taxon>
    </lineage>
</organism>
<protein>
    <submittedName>
        <fullName evidence="2">Uncharacterized protein</fullName>
    </submittedName>
</protein>
<proteinExistence type="predicted"/>
<feature type="transmembrane region" description="Helical" evidence="1">
    <location>
        <begin position="20"/>
        <end position="44"/>
    </location>
</feature>
<keyword evidence="1" id="KW-1133">Transmembrane helix</keyword>
<name>U1N5L8_9EURY</name>
<evidence type="ECO:0000313" key="3">
    <source>
        <dbReference type="Proteomes" id="UP000030649"/>
    </source>
</evidence>
<dbReference type="AlphaFoldDB" id="U1N5L8"/>
<keyword evidence="1" id="KW-0812">Transmembrane</keyword>
<evidence type="ECO:0000256" key="1">
    <source>
        <dbReference type="SAM" id="Phobius"/>
    </source>
</evidence>
<keyword evidence="1" id="KW-0472">Membrane</keyword>
<evidence type="ECO:0000313" key="2">
    <source>
        <dbReference type="EMBL" id="ERG91728.1"/>
    </source>
</evidence>
<dbReference type="Proteomes" id="UP000030649">
    <property type="component" value="Unassembled WGS sequence"/>
</dbReference>
<feature type="transmembrane region" description="Helical" evidence="1">
    <location>
        <begin position="50"/>
        <end position="78"/>
    </location>
</feature>
<sequence>MAESDALRQSEVRRVVREEVFRAVWSILSTIFWTIVAAFTILVGLQVVQIAFYTSGLTALALAAVGVLVTGASIYLLYDLHWTKT</sequence>